<dbReference type="NCBIfam" id="TIGR02888">
    <property type="entry name" value="spore_YlmC_YmxH"/>
    <property type="match status" value="1"/>
</dbReference>
<dbReference type="PANTHER" id="PTHR40061">
    <property type="entry name" value="SPORULATION PROTEIN YLMC-RELATED"/>
    <property type="match status" value="1"/>
</dbReference>
<gene>
    <name evidence="2" type="ORF">GCM10008986_23460</name>
</gene>
<protein>
    <submittedName>
        <fullName evidence="2">YlmC/YmxH family sporulation protein</fullName>
    </submittedName>
</protein>
<dbReference type="Pfam" id="PF05239">
    <property type="entry name" value="PRC"/>
    <property type="match status" value="1"/>
</dbReference>
<proteinExistence type="predicted"/>
<dbReference type="SUPFAM" id="SSF50346">
    <property type="entry name" value="PRC-barrel domain"/>
    <property type="match status" value="1"/>
</dbReference>
<name>A0ABP3L988_9BACI</name>
<evidence type="ECO:0000259" key="1">
    <source>
        <dbReference type="Pfam" id="PF05239"/>
    </source>
</evidence>
<dbReference type="InterPro" id="IPR027275">
    <property type="entry name" value="PRC-brl_dom"/>
</dbReference>
<dbReference type="InterPro" id="IPR011033">
    <property type="entry name" value="PRC_barrel-like_sf"/>
</dbReference>
<reference evidence="3" key="1">
    <citation type="journal article" date="2019" name="Int. J. Syst. Evol. Microbiol.">
        <title>The Global Catalogue of Microorganisms (GCM) 10K type strain sequencing project: providing services to taxonomists for standard genome sequencing and annotation.</title>
        <authorList>
            <consortium name="The Broad Institute Genomics Platform"/>
            <consortium name="The Broad Institute Genome Sequencing Center for Infectious Disease"/>
            <person name="Wu L."/>
            <person name="Ma J."/>
        </authorList>
    </citation>
    <scope>NUCLEOTIDE SEQUENCE [LARGE SCALE GENOMIC DNA]</scope>
    <source>
        <strain evidence="3">JCM 12389</strain>
    </source>
</reference>
<dbReference type="InterPro" id="IPR014238">
    <property type="entry name" value="Spore_YlmC/YmxH"/>
</dbReference>
<dbReference type="Proteomes" id="UP001500880">
    <property type="component" value="Unassembled WGS sequence"/>
</dbReference>
<feature type="domain" description="PRC-barrel" evidence="1">
    <location>
        <begin position="2"/>
        <end position="76"/>
    </location>
</feature>
<comment type="caution">
    <text evidence="2">The sequence shown here is derived from an EMBL/GenBank/DDBJ whole genome shotgun (WGS) entry which is preliminary data.</text>
</comment>
<accession>A0ABP3L988</accession>
<dbReference type="EMBL" id="BAAADO010000004">
    <property type="protein sequence ID" value="GAA0495921.1"/>
    <property type="molecule type" value="Genomic_DNA"/>
</dbReference>
<organism evidence="2 3">
    <name type="scientific">Salinibacillus aidingensis</name>
    <dbReference type="NCBI Taxonomy" id="237684"/>
    <lineage>
        <taxon>Bacteria</taxon>
        <taxon>Bacillati</taxon>
        <taxon>Bacillota</taxon>
        <taxon>Bacilli</taxon>
        <taxon>Bacillales</taxon>
        <taxon>Bacillaceae</taxon>
        <taxon>Salinibacillus</taxon>
    </lineage>
</organism>
<keyword evidence="3" id="KW-1185">Reference proteome</keyword>
<evidence type="ECO:0000313" key="2">
    <source>
        <dbReference type="EMBL" id="GAA0495921.1"/>
    </source>
</evidence>
<dbReference type="PANTHER" id="PTHR40061:SF2">
    <property type="entry name" value="PRC-BARREL DOMAIN-CONTAINING PROTEIN"/>
    <property type="match status" value="1"/>
</dbReference>
<dbReference type="RefSeq" id="WP_343841242.1">
    <property type="nucleotide sequence ID" value="NZ_BAAADO010000004.1"/>
</dbReference>
<dbReference type="Gene3D" id="2.30.30.240">
    <property type="entry name" value="PRC-barrel domain"/>
    <property type="match status" value="1"/>
</dbReference>
<evidence type="ECO:0000313" key="3">
    <source>
        <dbReference type="Proteomes" id="UP001500880"/>
    </source>
</evidence>
<sequence length="83" mass="9454">MRFKDLSGKELIDVSKGTRLGILGQTDLDIDIKTGKIESILIPDYKWFGVKKGEMQDKIHWSEIETIGDDIVVVKPYQDPYQG</sequence>